<reference evidence="2 3" key="1">
    <citation type="submission" date="2014-06" db="EMBL/GenBank/DDBJ databases">
        <title>Evolutionary Origins and Diversification of the Mycorrhizal Mutualists.</title>
        <authorList>
            <consortium name="DOE Joint Genome Institute"/>
            <consortium name="Mycorrhizal Genomics Consortium"/>
            <person name="Kohler A."/>
            <person name="Kuo A."/>
            <person name="Nagy L.G."/>
            <person name="Floudas D."/>
            <person name="Copeland A."/>
            <person name="Barry K.W."/>
            <person name="Cichocki N."/>
            <person name="Veneault-Fourrey C."/>
            <person name="LaButti K."/>
            <person name="Lindquist E.A."/>
            <person name="Lipzen A."/>
            <person name="Lundell T."/>
            <person name="Morin E."/>
            <person name="Murat C."/>
            <person name="Riley R."/>
            <person name="Ohm R."/>
            <person name="Sun H."/>
            <person name="Tunlid A."/>
            <person name="Henrissat B."/>
            <person name="Grigoriev I.V."/>
            <person name="Hibbett D.S."/>
            <person name="Martin F."/>
        </authorList>
    </citation>
    <scope>NUCLEOTIDE SEQUENCE [LARGE SCALE GENOMIC DNA]</scope>
    <source>
        <strain evidence="2 3">SS14</strain>
    </source>
</reference>
<proteinExistence type="predicted"/>
<feature type="region of interest" description="Disordered" evidence="1">
    <location>
        <begin position="1"/>
        <end position="20"/>
    </location>
</feature>
<protein>
    <submittedName>
        <fullName evidence="2">Unplaced genomic scaffold SPHSTscaffold_62, whole genome shotgun sequence</fullName>
    </submittedName>
</protein>
<accession>A0A0C9VSF4</accession>
<name>A0A0C9VSF4_SPHS4</name>
<organism evidence="2 3">
    <name type="scientific">Sphaerobolus stellatus (strain SS14)</name>
    <dbReference type="NCBI Taxonomy" id="990650"/>
    <lineage>
        <taxon>Eukaryota</taxon>
        <taxon>Fungi</taxon>
        <taxon>Dikarya</taxon>
        <taxon>Basidiomycota</taxon>
        <taxon>Agaricomycotina</taxon>
        <taxon>Agaricomycetes</taxon>
        <taxon>Phallomycetidae</taxon>
        <taxon>Geastrales</taxon>
        <taxon>Sphaerobolaceae</taxon>
        <taxon>Sphaerobolus</taxon>
    </lineage>
</organism>
<evidence type="ECO:0000313" key="3">
    <source>
        <dbReference type="Proteomes" id="UP000054279"/>
    </source>
</evidence>
<gene>
    <name evidence="2" type="ORF">M422DRAFT_255556</name>
</gene>
<dbReference type="EMBL" id="KN837137">
    <property type="protein sequence ID" value="KIJ41365.1"/>
    <property type="molecule type" value="Genomic_DNA"/>
</dbReference>
<dbReference type="HOGENOM" id="CLU_076422_0_0_1"/>
<dbReference type="OrthoDB" id="2914250at2759"/>
<dbReference type="AlphaFoldDB" id="A0A0C9VSF4"/>
<evidence type="ECO:0000256" key="1">
    <source>
        <dbReference type="SAM" id="MobiDB-lite"/>
    </source>
</evidence>
<dbReference type="Proteomes" id="UP000054279">
    <property type="component" value="Unassembled WGS sequence"/>
</dbReference>
<keyword evidence="3" id="KW-1185">Reference proteome</keyword>
<evidence type="ECO:0000313" key="2">
    <source>
        <dbReference type="EMBL" id="KIJ41365.1"/>
    </source>
</evidence>
<sequence length="316" mass="34823">MAPTLVPSPSIASNPSSTPPNAHPSSISLAFVLKDLSSLIHAITLPKTRTAKTCTILLDILHKARNLIMSAVDAHKQQHGTPQIISIIEQLNTISNHIGLSSKDTPFTTPTPPKPIHRDTQLHVTLLQVDRQNPMLRHYSNADLAWDASAACLNTGCVVRTIPDPTDPDEVQDIGPNIQAAGRHRSGDIWLQCATEEDHNFLIKNAPTWIPEFSPGLRLSIPTYPVVVHGFPTEFDPSRDSDDTSNLLKCNEDIISHPSALQHAEFISCKNLENIQSTKTHSSLILYFTDLTTANKCIDKQIVSDGNMYRTAKFIR</sequence>